<feature type="chain" id="PRO_5018725393" evidence="2">
    <location>
        <begin position="27"/>
        <end position="466"/>
    </location>
</feature>
<comment type="similarity">
    <text evidence="1">Belongs to the outer membrane factor (OMF) (TC 1.B.17) family.</text>
</comment>
<dbReference type="EMBL" id="LR134533">
    <property type="protein sequence ID" value="VEJ51703.1"/>
    <property type="molecule type" value="Genomic_DNA"/>
</dbReference>
<keyword evidence="2" id="KW-0732">Signal</keyword>
<dbReference type="SUPFAM" id="SSF56954">
    <property type="entry name" value="Outer membrane efflux proteins (OEP)"/>
    <property type="match status" value="1"/>
</dbReference>
<evidence type="ECO:0000256" key="2">
    <source>
        <dbReference type="SAM" id="SignalP"/>
    </source>
</evidence>
<evidence type="ECO:0000256" key="1">
    <source>
        <dbReference type="ARBA" id="ARBA00007613"/>
    </source>
</evidence>
<gene>
    <name evidence="3" type="primary">mtrE_2</name>
    <name evidence="3" type="ORF">NCTC12742_01603</name>
</gene>
<evidence type="ECO:0000313" key="4">
    <source>
        <dbReference type="Proteomes" id="UP000272771"/>
    </source>
</evidence>
<dbReference type="PANTHER" id="PTHR30203">
    <property type="entry name" value="OUTER MEMBRANE CATION EFFLUX PROTEIN"/>
    <property type="match status" value="1"/>
</dbReference>
<keyword evidence="4" id="KW-1185">Reference proteome</keyword>
<feature type="signal peptide" evidence="2">
    <location>
        <begin position="1"/>
        <end position="26"/>
    </location>
</feature>
<dbReference type="STRING" id="28091.SAMEA3174300_00162"/>
<proteinExistence type="inferred from homology"/>
<dbReference type="Gene3D" id="1.20.1600.10">
    <property type="entry name" value="Outer membrane efflux proteins (OEP)"/>
    <property type="match status" value="1"/>
</dbReference>
<dbReference type="GO" id="GO:0015562">
    <property type="term" value="F:efflux transmembrane transporter activity"/>
    <property type="evidence" value="ECO:0007669"/>
    <property type="project" value="InterPro"/>
</dbReference>
<dbReference type="PROSITE" id="PS51257">
    <property type="entry name" value="PROKAR_LIPOPROTEIN"/>
    <property type="match status" value="1"/>
</dbReference>
<dbReference type="AlphaFoldDB" id="A0A3S5B5N1"/>
<dbReference type="OrthoDB" id="9770517at2"/>
<dbReference type="PANTHER" id="PTHR30203:SF32">
    <property type="entry name" value="CATION EFFLUX SYSTEM PROTEIN CUSC"/>
    <property type="match status" value="1"/>
</dbReference>
<name>A0A3S5B5N1_9NEIS</name>
<sequence>MQTMQSKHFFQTACLCLMLSAVGACAVPQYPVENKALTAGMIADSEREALYRIDEEWWQAYGDERLNALIAQALANNIDLKKAALSVNKTLYQANILGAGLVPSVNASLGASVSHHLDNGTESKNFSSQLGLSYELDLWRKLRMKTDAQVWEVQAGGQDLAEARLALVNNVADAYWNIAYLNEALTAARKEAAHHRQILGIAQSKYRHGKTSSASAVQAEQALLGAQNTVLSLSNSRDSVLTVLRNLLNLKPNEPLAADPEYFRLTEPAGVDLDVPLNVLGNRPDVRAAEYRLNAASAGWEAQKRNWYPGISLGLSLSSASDKAKTMFDVPLLGGTVKVSLPFLDWKTLKWESKTAEANFDTARLNFEKTLTAALNEVDGYYAKYRYARTVLQQAEQRYRLDKENSRYYEARYRHGKAELKDRLSALNSEYAAQQNLLSRRYELLKQESMVYKAMAGRYRHRAEQP</sequence>
<organism evidence="3 4">
    <name type="scientific">Neisseria weaveri</name>
    <dbReference type="NCBI Taxonomy" id="28091"/>
    <lineage>
        <taxon>Bacteria</taxon>
        <taxon>Pseudomonadati</taxon>
        <taxon>Pseudomonadota</taxon>
        <taxon>Betaproteobacteria</taxon>
        <taxon>Neisseriales</taxon>
        <taxon>Neisseriaceae</taxon>
        <taxon>Neisseria</taxon>
    </lineage>
</organism>
<accession>A0A3S5B5N1</accession>
<evidence type="ECO:0000313" key="3">
    <source>
        <dbReference type="EMBL" id="VEJ51703.1"/>
    </source>
</evidence>
<dbReference type="InterPro" id="IPR010131">
    <property type="entry name" value="MdtP/NodT-like"/>
</dbReference>
<dbReference type="Gene3D" id="2.20.200.10">
    <property type="entry name" value="Outer membrane efflux proteins (OEP)"/>
    <property type="match status" value="1"/>
</dbReference>
<protein>
    <submittedName>
        <fullName evidence="3">Outer membrane efflux protein</fullName>
    </submittedName>
</protein>
<dbReference type="Proteomes" id="UP000272771">
    <property type="component" value="Chromosome"/>
</dbReference>
<dbReference type="InterPro" id="IPR003423">
    <property type="entry name" value="OMP_efflux"/>
</dbReference>
<dbReference type="Pfam" id="PF02321">
    <property type="entry name" value="OEP"/>
    <property type="match status" value="2"/>
</dbReference>
<reference evidence="3 4" key="1">
    <citation type="submission" date="2018-12" db="EMBL/GenBank/DDBJ databases">
        <authorList>
            <consortium name="Pathogen Informatics"/>
        </authorList>
    </citation>
    <scope>NUCLEOTIDE SEQUENCE [LARGE SCALE GENOMIC DNA]</scope>
    <source>
        <strain evidence="3 4">NCTC12742</strain>
    </source>
</reference>